<keyword evidence="5 6" id="KW-0349">Heme</keyword>
<dbReference type="InterPro" id="IPR002401">
    <property type="entry name" value="Cyt_P450_E_grp-I"/>
</dbReference>
<proteinExistence type="inferred from homology"/>
<dbReference type="PANTHER" id="PTHR46300">
    <property type="entry name" value="P450, PUTATIVE (EUROFUNG)-RELATED-RELATED"/>
    <property type="match status" value="1"/>
</dbReference>
<dbReference type="InterPro" id="IPR001128">
    <property type="entry name" value="Cyt_P450"/>
</dbReference>
<dbReference type="GO" id="GO:0004497">
    <property type="term" value="F:monooxygenase activity"/>
    <property type="evidence" value="ECO:0007669"/>
    <property type="project" value="UniProtKB-KW"/>
</dbReference>
<evidence type="ECO:0008006" key="10">
    <source>
        <dbReference type="Google" id="ProtNLM"/>
    </source>
</evidence>
<comment type="cofactor">
    <cofactor evidence="5">
        <name>heme</name>
        <dbReference type="ChEBI" id="CHEBI:30413"/>
    </cofactor>
</comment>
<reference evidence="8" key="1">
    <citation type="submission" date="2016-04" db="EMBL/GenBank/DDBJ databases">
        <authorList>
            <person name="Evans L.H."/>
            <person name="Alamgir A."/>
            <person name="Owens N."/>
            <person name="Weber N.D."/>
            <person name="Virtaneva K."/>
            <person name="Barbian K."/>
            <person name="Babar A."/>
            <person name="Rosenke K."/>
        </authorList>
    </citation>
    <scope>NUCLEOTIDE SEQUENCE [LARGE SCALE GENOMIC DNA]</scope>
    <source>
        <strain evidence="8">CBS 101.48</strain>
    </source>
</reference>
<dbReference type="OrthoDB" id="1055148at2759"/>
<keyword evidence="7" id="KW-0732">Signal</keyword>
<dbReference type="InterPro" id="IPR050364">
    <property type="entry name" value="Cytochrome_P450_fung"/>
</dbReference>
<keyword evidence="2 6" id="KW-0560">Oxidoreductase</keyword>
<evidence type="ECO:0000256" key="4">
    <source>
        <dbReference type="ARBA" id="ARBA00023033"/>
    </source>
</evidence>
<protein>
    <recommendedName>
        <fullName evidence="10">Cytochrome P450</fullName>
    </recommendedName>
</protein>
<sequence length="517" mass="58573">MLIAALTAAVLFYSVYHYGKGSAKPSLTNPYPPYAPQRLPFIGHILHLLRPIAAQELFRRWSLLVGPVFTIQLGAKHWVILNSAQSVQDLIVERGTVYSSRNLPDALVYDLMDGPSKGGGFAFYEYGPAWRSLRRIAHSGLVKKKINEYQPIFDERRNTLLINLWQARAQYQVKDGGLSLTHFIEHYTMTSILAIVFGNMCNFEPGDTRLHQAFALTERAASIFGPTEQLAEFFPVLKMILPSRKEENLDIRNKMVDFYGGLLTEFRRNLEQDTDGNLVDECFMKDVMVGGELTDLQMMNFITVFVGAGSETTASTLEWLVALMANEPDIQDKVYQEIQDKVGPNQLPGAEDESSLTYLQCVIHETLRLRPPAPLSVPHATSDNNIYNGWLVPKNTTVILNLHAIHKDPARYPDPDKFNPDRHMEYVLRQNQRFSQTVDDRPHLAFSTGRRVCVGIHLAERSIFMAASALLACFRFQRISDDLIDIHNPRDIRAPTFAPSPYKVNLIPRHDGVESLF</sequence>
<organism evidence="8">
    <name type="scientific">Absidia glauca</name>
    <name type="common">Pin mould</name>
    <dbReference type="NCBI Taxonomy" id="4829"/>
    <lineage>
        <taxon>Eukaryota</taxon>
        <taxon>Fungi</taxon>
        <taxon>Fungi incertae sedis</taxon>
        <taxon>Mucoromycota</taxon>
        <taxon>Mucoromycotina</taxon>
        <taxon>Mucoromycetes</taxon>
        <taxon>Mucorales</taxon>
        <taxon>Cunninghamellaceae</taxon>
        <taxon>Absidia</taxon>
    </lineage>
</organism>
<dbReference type="PROSITE" id="PS00086">
    <property type="entry name" value="CYTOCHROME_P450"/>
    <property type="match status" value="1"/>
</dbReference>
<evidence type="ECO:0000256" key="2">
    <source>
        <dbReference type="ARBA" id="ARBA00023002"/>
    </source>
</evidence>
<dbReference type="OMA" id="RRFAMTT"/>
<keyword evidence="3 5" id="KW-0408">Iron</keyword>
<evidence type="ECO:0000256" key="6">
    <source>
        <dbReference type="RuleBase" id="RU000461"/>
    </source>
</evidence>
<gene>
    <name evidence="8" type="primary">ABSGL_13791.1 scaffold 14339</name>
</gene>
<dbReference type="Gene3D" id="1.10.630.10">
    <property type="entry name" value="Cytochrome P450"/>
    <property type="match status" value="1"/>
</dbReference>
<dbReference type="EMBL" id="LT554888">
    <property type="protein sequence ID" value="SAM08129.1"/>
    <property type="molecule type" value="Genomic_DNA"/>
</dbReference>
<feature type="binding site" description="axial binding residue" evidence="5">
    <location>
        <position position="453"/>
    </location>
    <ligand>
        <name>heme</name>
        <dbReference type="ChEBI" id="CHEBI:30413"/>
    </ligand>
    <ligandPart>
        <name>Fe</name>
        <dbReference type="ChEBI" id="CHEBI:18248"/>
    </ligandPart>
</feature>
<dbReference type="Pfam" id="PF00067">
    <property type="entry name" value="p450"/>
    <property type="match status" value="1"/>
</dbReference>
<keyword evidence="9" id="KW-1185">Reference proteome</keyword>
<dbReference type="InParanoid" id="A0A168S9Z8"/>
<evidence type="ECO:0000256" key="7">
    <source>
        <dbReference type="SAM" id="SignalP"/>
    </source>
</evidence>
<evidence type="ECO:0000256" key="3">
    <source>
        <dbReference type="ARBA" id="ARBA00023004"/>
    </source>
</evidence>
<dbReference type="PRINTS" id="PR00463">
    <property type="entry name" value="EP450I"/>
</dbReference>
<keyword evidence="1 5" id="KW-0479">Metal-binding</keyword>
<evidence type="ECO:0000313" key="8">
    <source>
        <dbReference type="EMBL" id="SAM08129.1"/>
    </source>
</evidence>
<keyword evidence="4 6" id="KW-0503">Monooxygenase</keyword>
<evidence type="ECO:0000256" key="5">
    <source>
        <dbReference type="PIRSR" id="PIRSR602401-1"/>
    </source>
</evidence>
<dbReference type="GO" id="GO:0020037">
    <property type="term" value="F:heme binding"/>
    <property type="evidence" value="ECO:0007669"/>
    <property type="project" value="InterPro"/>
</dbReference>
<dbReference type="PANTHER" id="PTHR46300:SF2">
    <property type="entry name" value="CYTOCHROME P450 MONOOXYGENASE ALNH-RELATED"/>
    <property type="match status" value="1"/>
</dbReference>
<dbReference type="GO" id="GO:0005506">
    <property type="term" value="F:iron ion binding"/>
    <property type="evidence" value="ECO:0007669"/>
    <property type="project" value="InterPro"/>
</dbReference>
<dbReference type="GO" id="GO:0016705">
    <property type="term" value="F:oxidoreductase activity, acting on paired donors, with incorporation or reduction of molecular oxygen"/>
    <property type="evidence" value="ECO:0007669"/>
    <property type="project" value="InterPro"/>
</dbReference>
<dbReference type="InterPro" id="IPR017972">
    <property type="entry name" value="Cyt_P450_CS"/>
</dbReference>
<evidence type="ECO:0000256" key="1">
    <source>
        <dbReference type="ARBA" id="ARBA00022723"/>
    </source>
</evidence>
<comment type="similarity">
    <text evidence="6">Belongs to the cytochrome P450 family.</text>
</comment>
<dbReference type="STRING" id="4829.A0A168S9Z8"/>
<dbReference type="AlphaFoldDB" id="A0A168S9Z8"/>
<feature type="chain" id="PRO_5007900202" description="Cytochrome P450" evidence="7">
    <location>
        <begin position="24"/>
        <end position="517"/>
    </location>
</feature>
<dbReference type="PRINTS" id="PR00385">
    <property type="entry name" value="P450"/>
</dbReference>
<dbReference type="InterPro" id="IPR036396">
    <property type="entry name" value="Cyt_P450_sf"/>
</dbReference>
<name>A0A168S9Z8_ABSGL</name>
<accession>A0A168S9Z8</accession>
<evidence type="ECO:0000313" key="9">
    <source>
        <dbReference type="Proteomes" id="UP000078561"/>
    </source>
</evidence>
<feature type="signal peptide" evidence="7">
    <location>
        <begin position="1"/>
        <end position="23"/>
    </location>
</feature>
<dbReference type="Proteomes" id="UP000078561">
    <property type="component" value="Unassembled WGS sequence"/>
</dbReference>
<dbReference type="SUPFAM" id="SSF48264">
    <property type="entry name" value="Cytochrome P450"/>
    <property type="match status" value="1"/>
</dbReference>